<dbReference type="Proteomes" id="UP001316803">
    <property type="component" value="Unassembled WGS sequence"/>
</dbReference>
<protein>
    <recommendedName>
        <fullName evidence="9">Major facilitator superfamily (MFS) profile domain-containing protein</fullName>
    </recommendedName>
</protein>
<dbReference type="InterPro" id="IPR011701">
    <property type="entry name" value="MFS"/>
</dbReference>
<feature type="transmembrane region" description="Helical" evidence="8">
    <location>
        <begin position="560"/>
        <end position="579"/>
    </location>
</feature>
<gene>
    <name evidence="10" type="ORF">OHC33_001757</name>
</gene>
<dbReference type="EMBL" id="JAKLMC020000003">
    <property type="protein sequence ID" value="KAK5957383.1"/>
    <property type="molecule type" value="Genomic_DNA"/>
</dbReference>
<evidence type="ECO:0000256" key="7">
    <source>
        <dbReference type="SAM" id="MobiDB-lite"/>
    </source>
</evidence>
<feature type="transmembrane region" description="Helical" evidence="8">
    <location>
        <begin position="143"/>
        <end position="160"/>
    </location>
</feature>
<evidence type="ECO:0000313" key="11">
    <source>
        <dbReference type="Proteomes" id="UP001316803"/>
    </source>
</evidence>
<evidence type="ECO:0000256" key="6">
    <source>
        <dbReference type="ARBA" id="ARBA00023136"/>
    </source>
</evidence>
<comment type="subcellular location">
    <subcellularLocation>
        <location evidence="1">Membrane</location>
        <topology evidence="1">Multi-pass membrane protein</topology>
    </subcellularLocation>
</comment>
<feature type="transmembrane region" description="Helical" evidence="8">
    <location>
        <begin position="287"/>
        <end position="306"/>
    </location>
</feature>
<dbReference type="PANTHER" id="PTHR23501:SF3">
    <property type="entry name" value="MAJOR FACILITATOR SUPERFAMILY (MFS) PROFILE DOMAIN-CONTAINING PROTEIN"/>
    <property type="match status" value="1"/>
</dbReference>
<dbReference type="PROSITE" id="PS50850">
    <property type="entry name" value="MFS"/>
    <property type="match status" value="1"/>
</dbReference>
<evidence type="ECO:0000313" key="10">
    <source>
        <dbReference type="EMBL" id="KAK5957383.1"/>
    </source>
</evidence>
<feature type="transmembrane region" description="Helical" evidence="8">
    <location>
        <begin position="356"/>
        <end position="378"/>
    </location>
</feature>
<keyword evidence="11" id="KW-1185">Reference proteome</keyword>
<feature type="transmembrane region" description="Helical" evidence="8">
    <location>
        <begin position="166"/>
        <end position="188"/>
    </location>
</feature>
<feature type="transmembrane region" description="Helical" evidence="8">
    <location>
        <begin position="423"/>
        <end position="443"/>
    </location>
</feature>
<comment type="caution">
    <text evidence="10">The sequence shown here is derived from an EMBL/GenBank/DDBJ whole genome shotgun (WGS) entry which is preliminary data.</text>
</comment>
<accession>A0AAN8ERQ3</accession>
<keyword evidence="6 8" id="KW-0472">Membrane</keyword>
<dbReference type="AlphaFoldDB" id="A0AAN8ERQ3"/>
<comment type="similarity">
    <text evidence="2">Belongs to the major facilitator superfamily.</text>
</comment>
<dbReference type="InterPro" id="IPR036259">
    <property type="entry name" value="MFS_trans_sf"/>
</dbReference>
<proteinExistence type="inferred from homology"/>
<organism evidence="10 11">
    <name type="scientific">Knufia fluminis</name>
    <dbReference type="NCBI Taxonomy" id="191047"/>
    <lineage>
        <taxon>Eukaryota</taxon>
        <taxon>Fungi</taxon>
        <taxon>Dikarya</taxon>
        <taxon>Ascomycota</taxon>
        <taxon>Pezizomycotina</taxon>
        <taxon>Eurotiomycetes</taxon>
        <taxon>Chaetothyriomycetidae</taxon>
        <taxon>Chaetothyriales</taxon>
        <taxon>Trichomeriaceae</taxon>
        <taxon>Knufia</taxon>
    </lineage>
</organism>
<feature type="transmembrane region" description="Helical" evidence="8">
    <location>
        <begin position="398"/>
        <end position="416"/>
    </location>
</feature>
<feature type="transmembrane region" description="Helical" evidence="8">
    <location>
        <begin position="109"/>
        <end position="131"/>
    </location>
</feature>
<feature type="transmembrane region" description="Helical" evidence="8">
    <location>
        <begin position="485"/>
        <end position="512"/>
    </location>
</feature>
<evidence type="ECO:0000256" key="2">
    <source>
        <dbReference type="ARBA" id="ARBA00008335"/>
    </source>
</evidence>
<dbReference type="Gene3D" id="1.20.1250.20">
    <property type="entry name" value="MFS general substrate transporter like domains"/>
    <property type="match status" value="1"/>
</dbReference>
<reference evidence="10 11" key="1">
    <citation type="submission" date="2022-12" db="EMBL/GenBank/DDBJ databases">
        <title>Genomic features and morphological characterization of a novel Knufia sp. strain isolated from spacecraft assembly facility.</title>
        <authorList>
            <person name="Teixeira M."/>
            <person name="Chander A.M."/>
            <person name="Stajich J.E."/>
            <person name="Venkateswaran K."/>
        </authorList>
    </citation>
    <scope>NUCLEOTIDE SEQUENCE [LARGE SCALE GENOMIC DNA]</scope>
    <source>
        <strain evidence="10 11">FJI-L2-BK-P2</strain>
    </source>
</reference>
<dbReference type="Pfam" id="PF07690">
    <property type="entry name" value="MFS_1"/>
    <property type="match status" value="1"/>
</dbReference>
<feature type="transmembrane region" description="Helical" evidence="8">
    <location>
        <begin position="69"/>
        <end position="89"/>
    </location>
</feature>
<dbReference type="GO" id="GO:0005886">
    <property type="term" value="C:plasma membrane"/>
    <property type="evidence" value="ECO:0007669"/>
    <property type="project" value="TreeGrafter"/>
</dbReference>
<feature type="transmembrane region" description="Helical" evidence="8">
    <location>
        <begin position="449"/>
        <end position="473"/>
    </location>
</feature>
<dbReference type="GO" id="GO:0022857">
    <property type="term" value="F:transmembrane transporter activity"/>
    <property type="evidence" value="ECO:0007669"/>
    <property type="project" value="InterPro"/>
</dbReference>
<evidence type="ECO:0000259" key="9">
    <source>
        <dbReference type="PROSITE" id="PS50850"/>
    </source>
</evidence>
<evidence type="ECO:0000256" key="1">
    <source>
        <dbReference type="ARBA" id="ARBA00004141"/>
    </source>
</evidence>
<feature type="domain" description="Major facilitator superfamily (MFS) profile" evidence="9">
    <location>
        <begin position="78"/>
        <end position="582"/>
    </location>
</feature>
<feature type="transmembrane region" description="Helical" evidence="8">
    <location>
        <begin position="318"/>
        <end position="336"/>
    </location>
</feature>
<dbReference type="InterPro" id="IPR020846">
    <property type="entry name" value="MFS_dom"/>
</dbReference>
<evidence type="ECO:0000256" key="4">
    <source>
        <dbReference type="ARBA" id="ARBA00022692"/>
    </source>
</evidence>
<evidence type="ECO:0000256" key="8">
    <source>
        <dbReference type="SAM" id="Phobius"/>
    </source>
</evidence>
<sequence>MGFLFLPKITSSEERSPSITSNTAPPQDEKTVHGTTRPAEDQLSEEAGQSAFDKETQAGVKRVQALATVWSKSSLIAAYAFIWLIYVVTSLEEVIIRALNPYVTSDFSLHSLTAATGIMSYIIGGLTKIPIAKILDTWGRPQGMALTLFLWIVGFIMMAGCKNVETYAAAQVFSAVGAQGVSYCMTVFISDTSSLRNRGLMLAFATSPYIFTTFAGGPASESVLSPGGIGWRWGFGVFTLIIPAVVLPLIFIFWFNQRKAKKQGVLVEKHSKLTVGSLKRYAIEVDLPGILILAAGMALFLLPFSLYSYQPEGWQSPMVISMIVVGGVLLIFFAVYERFFAVKTFIPLSLLSDRTVFFGGMMFVFNYAASAIWGGYFYSMLQVVWALSVTEASYISSIFRVGQCLWCLGVGLAIRYSGRFKWLAVYVGMPFNMLAIGLMIYFRRSDQDIGFIALTQILVSFAGGTIVICGELAMMAPSDQQHLAVILAILNLFASIGSAIGGTISTTIWTSLFYRKLVQYMPAGSDAASTYASLVTQLSYEEGSPEREAINRAYGETQRYMLITSLCFVAIAYVCVFLWRDISVKNLKQVKGRVI</sequence>
<dbReference type="SUPFAM" id="SSF103473">
    <property type="entry name" value="MFS general substrate transporter"/>
    <property type="match status" value="2"/>
</dbReference>
<evidence type="ECO:0000256" key="3">
    <source>
        <dbReference type="ARBA" id="ARBA00022448"/>
    </source>
</evidence>
<dbReference type="FunFam" id="1.20.1250.20:FF:000284">
    <property type="entry name" value="Siderophore iron transporter mirB"/>
    <property type="match status" value="1"/>
</dbReference>
<keyword evidence="5 8" id="KW-1133">Transmembrane helix</keyword>
<keyword evidence="4 8" id="KW-0812">Transmembrane</keyword>
<dbReference type="PANTHER" id="PTHR23501">
    <property type="entry name" value="MAJOR FACILITATOR SUPERFAMILY"/>
    <property type="match status" value="1"/>
</dbReference>
<name>A0AAN8ERQ3_9EURO</name>
<keyword evidence="3" id="KW-0813">Transport</keyword>
<feature type="region of interest" description="Disordered" evidence="7">
    <location>
        <begin position="1"/>
        <end position="52"/>
    </location>
</feature>
<evidence type="ECO:0000256" key="5">
    <source>
        <dbReference type="ARBA" id="ARBA00022989"/>
    </source>
</evidence>
<feature type="transmembrane region" description="Helical" evidence="8">
    <location>
        <begin position="231"/>
        <end position="255"/>
    </location>
</feature>